<proteinExistence type="predicted"/>
<accession>A0ABX2CH54</accession>
<dbReference type="Proteomes" id="UP000886476">
    <property type="component" value="Unassembled WGS sequence"/>
</dbReference>
<comment type="caution">
    <text evidence="1">The sequence shown here is derived from an EMBL/GenBank/DDBJ whole genome shotgun (WGS) entry which is preliminary data.</text>
</comment>
<reference evidence="1" key="1">
    <citation type="submission" date="2020-05" db="EMBL/GenBank/DDBJ databases">
        <title>Nod-independent and nitrogen-fixing Bradyrhizobium aeschynomene sp. nov. isolated from nodules of Aeschynomene indica.</title>
        <authorList>
            <person name="Zhang Z."/>
        </authorList>
    </citation>
    <scope>NUCLEOTIDE SEQUENCE</scope>
    <source>
        <strain evidence="1">83012</strain>
    </source>
</reference>
<name>A0ABX2CH54_9BRAD</name>
<gene>
    <name evidence="1" type="ORF">HL667_19425</name>
</gene>
<keyword evidence="2" id="KW-1185">Reference proteome</keyword>
<protein>
    <submittedName>
        <fullName evidence="1">Uncharacterized protein</fullName>
    </submittedName>
</protein>
<sequence length="65" mass="7267">MQERIRVNQTLTLHQRLTNFAECANKLASRLPIGPEKDAALQRARQADNAVAINDWISPQGAKAR</sequence>
<evidence type="ECO:0000313" key="2">
    <source>
        <dbReference type="Proteomes" id="UP000886476"/>
    </source>
</evidence>
<dbReference type="EMBL" id="JABFDN010000006">
    <property type="protein sequence ID" value="NPU67183.1"/>
    <property type="molecule type" value="Genomic_DNA"/>
</dbReference>
<organism evidence="1 2">
    <name type="scientific">Bradyrhizobium aeschynomenes</name>
    <dbReference type="NCBI Taxonomy" id="2734909"/>
    <lineage>
        <taxon>Bacteria</taxon>
        <taxon>Pseudomonadati</taxon>
        <taxon>Pseudomonadota</taxon>
        <taxon>Alphaproteobacteria</taxon>
        <taxon>Hyphomicrobiales</taxon>
        <taxon>Nitrobacteraceae</taxon>
        <taxon>Bradyrhizobium</taxon>
    </lineage>
</organism>
<dbReference type="RefSeq" id="WP_172112284.1">
    <property type="nucleotide sequence ID" value="NZ_JABFDM010000003.1"/>
</dbReference>
<evidence type="ECO:0000313" key="1">
    <source>
        <dbReference type="EMBL" id="NPU67183.1"/>
    </source>
</evidence>